<evidence type="ECO:0000313" key="2">
    <source>
        <dbReference type="EMBL" id="PSR94375.1"/>
    </source>
</evidence>
<dbReference type="OrthoDB" id="2447803at2759"/>
<evidence type="ECO:0000313" key="3">
    <source>
        <dbReference type="Proteomes" id="UP000186601"/>
    </source>
</evidence>
<protein>
    <recommendedName>
        <fullName evidence="4">F-box domain-containing protein</fullName>
    </recommendedName>
</protein>
<dbReference type="AlphaFoldDB" id="A0A2R6PNI5"/>
<dbReference type="EMBL" id="MLYV02000452">
    <property type="protein sequence ID" value="PSR94375.1"/>
    <property type="molecule type" value="Genomic_DNA"/>
</dbReference>
<comment type="caution">
    <text evidence="2">The sequence shown here is derived from an EMBL/GenBank/DDBJ whole genome shotgun (WGS) entry which is preliminary data.</text>
</comment>
<dbReference type="STRING" id="98765.A0A2R6PNI5"/>
<evidence type="ECO:0008006" key="4">
    <source>
        <dbReference type="Google" id="ProtNLM"/>
    </source>
</evidence>
<gene>
    <name evidence="2" type="ORF">PHLCEN_2v4460</name>
</gene>
<feature type="coiled-coil region" evidence="1">
    <location>
        <begin position="431"/>
        <end position="458"/>
    </location>
</feature>
<proteinExistence type="predicted"/>
<sequence length="463" mass="52787">MIYDEIARTCPRQDILPNLHSLSWYTVDAVRQQRSLVFMHSNIKHIALQLHRSRDTPLSKYIDGILERTPHLLKLEVRAEAPMRSIQPELLALYRGLRKLRHLVSPMYFLTSGIISELSRAEKLGIIEFAEPVEQGTGDRADVAHFAPALNDGAFPSLLKLSFSAHLQHATQFISRQFMPLNLSCLYLHILAIDNPAVLQQFLSIIARRFLVLTELHVDFLLGPDSPIAPPPPFIARPNLDTLRPLMACSRLKVFELRWDYQLNLSESDLEKLAISWPYLEVLKLNSEPLPELTPPILTVEAILPFARHCRRLRELGLYIDGEHVPARQSASPQPFHFLEALVLGSSPIGAVEPMALFLSQLCPLSCRIVAGVRWPDAFGIAMDHAGIMDDRRMKMPEWWVKWNDVGKVLPLAIQARLEERGRMTALAREMDMLNVCRREEKTRVEELENEVRELRGLMEVGP</sequence>
<keyword evidence="3" id="KW-1185">Reference proteome</keyword>
<keyword evidence="1" id="KW-0175">Coiled coil</keyword>
<evidence type="ECO:0000256" key="1">
    <source>
        <dbReference type="SAM" id="Coils"/>
    </source>
</evidence>
<accession>A0A2R6PNI5</accession>
<dbReference type="Proteomes" id="UP000186601">
    <property type="component" value="Unassembled WGS sequence"/>
</dbReference>
<dbReference type="InterPro" id="IPR032675">
    <property type="entry name" value="LRR_dom_sf"/>
</dbReference>
<name>A0A2R6PNI5_9APHY</name>
<reference evidence="2 3" key="1">
    <citation type="submission" date="2018-02" db="EMBL/GenBank/DDBJ databases">
        <title>Genome sequence of the basidiomycete white-rot fungus Phlebia centrifuga.</title>
        <authorList>
            <person name="Granchi Z."/>
            <person name="Peng M."/>
            <person name="de Vries R.P."/>
            <person name="Hilden K."/>
            <person name="Makela M.R."/>
            <person name="Grigoriev I."/>
            <person name="Riley R."/>
        </authorList>
    </citation>
    <scope>NUCLEOTIDE SEQUENCE [LARGE SCALE GENOMIC DNA]</scope>
    <source>
        <strain evidence="2 3">FBCC195</strain>
    </source>
</reference>
<dbReference type="Gene3D" id="3.80.10.10">
    <property type="entry name" value="Ribonuclease Inhibitor"/>
    <property type="match status" value="1"/>
</dbReference>
<organism evidence="2 3">
    <name type="scientific">Hermanssonia centrifuga</name>
    <dbReference type="NCBI Taxonomy" id="98765"/>
    <lineage>
        <taxon>Eukaryota</taxon>
        <taxon>Fungi</taxon>
        <taxon>Dikarya</taxon>
        <taxon>Basidiomycota</taxon>
        <taxon>Agaricomycotina</taxon>
        <taxon>Agaricomycetes</taxon>
        <taxon>Polyporales</taxon>
        <taxon>Meruliaceae</taxon>
        <taxon>Hermanssonia</taxon>
    </lineage>
</organism>